<sequence>MMNRHAMDPPAAGFPDSAEAWLARLHSPARSPQDEEAFERWRAADPDHAAAFAEVDYLHRNAAMLAEDPLLRAVARAARRDLARRPVARPQRTWWMAAGLAAGVLVAVGLTQMVRLGAPVEQSYAAGTGLPQAVTLTDGTQVQLDAQSSLVTRFSAHQREVILRNGRAQFHVAHDAARPFVVLVDGNVIRDIGTTFQVSRRAEGVTVGLLEGRVSVSRDTVGQTWSSNLAPAQQLHIDAQGHAADVAPLDLDQARGWTRGELSFDQRRLDDLLQSMNRYSATQLRLGDPALASLKVSGSFHAGDQDALAQALAQGWKLRVERTGTDELTLLPSAAGAR</sequence>
<evidence type="ECO:0000259" key="2">
    <source>
        <dbReference type="Pfam" id="PF04773"/>
    </source>
</evidence>
<feature type="domain" description="FecR protein" evidence="2">
    <location>
        <begin position="125"/>
        <end position="214"/>
    </location>
</feature>
<evidence type="ECO:0000313" key="5">
    <source>
        <dbReference type="Proteomes" id="UP001620460"/>
    </source>
</evidence>
<dbReference type="PIRSF" id="PIRSF018266">
    <property type="entry name" value="FecR"/>
    <property type="match status" value="1"/>
</dbReference>
<dbReference type="PANTHER" id="PTHR30273">
    <property type="entry name" value="PERIPLASMIC SIGNAL SENSOR AND SIGMA FACTOR ACTIVATOR FECR-RELATED"/>
    <property type="match status" value="1"/>
</dbReference>
<dbReference type="InterPro" id="IPR032623">
    <property type="entry name" value="FecR_N"/>
</dbReference>
<reference evidence="4 5" key="1">
    <citation type="submission" date="2020-10" db="EMBL/GenBank/DDBJ databases">
        <title>Phylogeny of dyella-like bacteria.</title>
        <authorList>
            <person name="Fu J."/>
        </authorList>
    </citation>
    <scope>NUCLEOTIDE SEQUENCE [LARGE SCALE GENOMIC DNA]</scope>
    <source>
        <strain evidence="4 5">Gsoil3046</strain>
    </source>
</reference>
<feature type="domain" description="FecR N-terminal" evidence="3">
    <location>
        <begin position="18"/>
        <end position="55"/>
    </location>
</feature>
<evidence type="ECO:0000256" key="1">
    <source>
        <dbReference type="SAM" id="Phobius"/>
    </source>
</evidence>
<keyword evidence="1" id="KW-0472">Membrane</keyword>
<dbReference type="InterPro" id="IPR006860">
    <property type="entry name" value="FecR"/>
</dbReference>
<dbReference type="Pfam" id="PF04773">
    <property type="entry name" value="FecR"/>
    <property type="match status" value="1"/>
</dbReference>
<keyword evidence="5" id="KW-1185">Reference proteome</keyword>
<dbReference type="Gene3D" id="2.60.120.1440">
    <property type="match status" value="1"/>
</dbReference>
<name>A0ABW8JY73_9GAMM</name>
<comment type="caution">
    <text evidence="4">The sequence shown here is derived from an EMBL/GenBank/DDBJ whole genome shotgun (WGS) entry which is preliminary data.</text>
</comment>
<gene>
    <name evidence="4" type="ORF">ISP17_18790</name>
</gene>
<proteinExistence type="predicted"/>
<dbReference type="EMBL" id="JADIKM010000006">
    <property type="protein sequence ID" value="MFK2906014.1"/>
    <property type="molecule type" value="Genomic_DNA"/>
</dbReference>
<evidence type="ECO:0000313" key="4">
    <source>
        <dbReference type="EMBL" id="MFK2906014.1"/>
    </source>
</evidence>
<organism evidence="4 5">
    <name type="scientific">Dyella ginsengisoli</name>
    <dbReference type="NCBI Taxonomy" id="363848"/>
    <lineage>
        <taxon>Bacteria</taxon>
        <taxon>Pseudomonadati</taxon>
        <taxon>Pseudomonadota</taxon>
        <taxon>Gammaproteobacteria</taxon>
        <taxon>Lysobacterales</taxon>
        <taxon>Rhodanobacteraceae</taxon>
        <taxon>Dyella</taxon>
    </lineage>
</organism>
<dbReference type="PANTHER" id="PTHR30273:SF2">
    <property type="entry name" value="PROTEIN FECR"/>
    <property type="match status" value="1"/>
</dbReference>
<dbReference type="Proteomes" id="UP001620460">
    <property type="component" value="Unassembled WGS sequence"/>
</dbReference>
<evidence type="ECO:0000259" key="3">
    <source>
        <dbReference type="Pfam" id="PF16220"/>
    </source>
</evidence>
<keyword evidence="1" id="KW-0812">Transmembrane</keyword>
<keyword evidence="1" id="KW-1133">Transmembrane helix</keyword>
<feature type="transmembrane region" description="Helical" evidence="1">
    <location>
        <begin position="94"/>
        <end position="114"/>
    </location>
</feature>
<protein>
    <submittedName>
        <fullName evidence="4">FecR domain-containing protein</fullName>
    </submittedName>
</protein>
<accession>A0ABW8JY73</accession>
<dbReference type="RefSeq" id="WP_404635966.1">
    <property type="nucleotide sequence ID" value="NZ_JADIKM010000006.1"/>
</dbReference>
<dbReference type="InterPro" id="IPR012373">
    <property type="entry name" value="Ferrdict_sens_TM"/>
</dbReference>
<dbReference type="Pfam" id="PF16220">
    <property type="entry name" value="DUF4880"/>
    <property type="match status" value="1"/>
</dbReference>